<dbReference type="EMBL" id="PITJ01000024">
    <property type="protein sequence ID" value="TBU05319.1"/>
    <property type="molecule type" value="Genomic_DNA"/>
</dbReference>
<protein>
    <submittedName>
        <fullName evidence="1">Uncharacterized protein</fullName>
    </submittedName>
</protein>
<dbReference type="VEuPathDB" id="MicrosporidiaDB:CWI37_0024p0030"/>
<evidence type="ECO:0000313" key="1">
    <source>
        <dbReference type="EMBL" id="TBU05319.1"/>
    </source>
</evidence>
<gene>
    <name evidence="1" type="ORF">CWI37_0024p0030</name>
</gene>
<name>A0A4Q9LBV2_9MICR</name>
<sequence length="781" mass="92695">MKKNDLNISSVLIKFLLIRFSGIFSRKIVFYYIETTSIINEKKFNKNEVLYEFEITNNKILKKFKYVYLLKDETLQCKTKKDKLAYYSPKKIEISSQDLIIDIFMSEEEKKNAQDFRKFIGRIKENVLLRFIKYITVKDTILHVGIEELINILLLLETLEIKMTKNNTLFLKFLSFHSLMNPNFDFKPIEALQENDKYKSIYNASVLEYFYRVFRKFVYISDVHSLFLTLKNEALICEKDSILSYEKYVFRKKNLMKSNIFRISSLEISKIEKILNMTWYMKSCIFFVKYLKIDIFLCRINQKCPGECILNFINLVKPDELSKLILIDESYTKSIFEAFVNFGYLYSTKFVKIICNLTLIEIRLVLQHCANIKTLHLKGYQGNYDILFELYCYALTNNNIFIKYKPSSFEIQCIKEEKIEKLPPNLAFYVKNLQYENASCESCYLISLGHYRTCTMEYRSNFDIKGYKLGFKRCLNLKNILVFGSPGSGRFGLNKKILKYINKIPKLSSICFKQILFTENELNFLLKSDRIDFLKLDNIEFQNKKFSKYNTCNSSLRGLTISHTTKTFDLDFLYFLSLFSNIVFLKIYIFQVDLNLKTELYKQFPKKIYIKREKHLPELDYLNISTSYDIKVSFPILFALSHVFDLSNLQILILFIYDLDELDIKILSHITNLVDISVYFDKRDIKINLKNFNKVIQKNRIYKISISVYDLCKECINCLIHMKNIKSVYFMFEFITKENLNLLKKFKLVGRDNIKFHCTNDIIWSSEIIGSCKEMGIFLDV</sequence>
<dbReference type="Proteomes" id="UP000292362">
    <property type="component" value="Unassembled WGS sequence"/>
</dbReference>
<comment type="caution">
    <text evidence="1">The sequence shown here is derived from an EMBL/GenBank/DDBJ whole genome shotgun (WGS) entry which is preliminary data.</text>
</comment>
<accession>A0A4Q9LBV2</accession>
<evidence type="ECO:0000313" key="2">
    <source>
        <dbReference type="Proteomes" id="UP000292362"/>
    </source>
</evidence>
<organism evidence="1 2">
    <name type="scientific">Hamiltosporidium tvaerminnensis</name>
    <dbReference type="NCBI Taxonomy" id="1176355"/>
    <lineage>
        <taxon>Eukaryota</taxon>
        <taxon>Fungi</taxon>
        <taxon>Fungi incertae sedis</taxon>
        <taxon>Microsporidia</taxon>
        <taxon>Dubosqiidae</taxon>
        <taxon>Hamiltosporidium</taxon>
    </lineage>
</organism>
<dbReference type="AlphaFoldDB" id="A0A4Q9LBV2"/>
<proteinExistence type="predicted"/>
<reference evidence="1 2" key="1">
    <citation type="submission" date="2017-12" db="EMBL/GenBank/DDBJ databases">
        <authorList>
            <person name="Pombert J.-F."/>
            <person name="Haag K.L."/>
            <person name="Ebert D."/>
        </authorList>
    </citation>
    <scope>NUCLEOTIDE SEQUENCE [LARGE SCALE GENOMIC DNA]</scope>
    <source>
        <strain evidence="1">FI-OER-3-3</strain>
    </source>
</reference>